<comment type="subcellular location">
    <subcellularLocation>
        <location evidence="5">Secreted</location>
    </subcellularLocation>
    <subcellularLocation>
        <location evidence="5">Bacterial flagellum</location>
    </subcellularLocation>
</comment>
<name>A0A5D3WNM6_9BACT</name>
<comment type="subunit">
    <text evidence="2 5">Homopentamer.</text>
</comment>
<dbReference type="InterPro" id="IPR003481">
    <property type="entry name" value="FliD_N"/>
</dbReference>
<evidence type="ECO:0000259" key="7">
    <source>
        <dbReference type="Pfam" id="PF07195"/>
    </source>
</evidence>
<evidence type="ECO:0000256" key="5">
    <source>
        <dbReference type="RuleBase" id="RU362066"/>
    </source>
</evidence>
<evidence type="ECO:0000256" key="4">
    <source>
        <dbReference type="ARBA" id="ARBA00023143"/>
    </source>
</evidence>
<organism evidence="8 9">
    <name type="scientific">Geothermobacter ehrlichii</name>
    <dbReference type="NCBI Taxonomy" id="213224"/>
    <lineage>
        <taxon>Bacteria</taxon>
        <taxon>Pseudomonadati</taxon>
        <taxon>Thermodesulfobacteriota</taxon>
        <taxon>Desulfuromonadia</taxon>
        <taxon>Desulfuromonadales</taxon>
        <taxon>Geothermobacteraceae</taxon>
        <taxon>Geothermobacter</taxon>
    </lineage>
</organism>
<dbReference type="Proteomes" id="UP000324159">
    <property type="component" value="Unassembled WGS sequence"/>
</dbReference>
<reference evidence="8 9" key="1">
    <citation type="submission" date="2019-07" db="EMBL/GenBank/DDBJ databases">
        <title>Genomic Encyclopedia of Type Strains, Phase IV (KMG-IV): sequencing the most valuable type-strain genomes for metagenomic binning, comparative biology and taxonomic classification.</title>
        <authorList>
            <person name="Goeker M."/>
        </authorList>
    </citation>
    <scope>NUCLEOTIDE SEQUENCE [LARGE SCALE GENOMIC DNA]</scope>
    <source>
        <strain evidence="8 9">SS015</strain>
    </source>
</reference>
<evidence type="ECO:0000313" key="8">
    <source>
        <dbReference type="EMBL" id="TYP00172.1"/>
    </source>
</evidence>
<dbReference type="PANTHER" id="PTHR30288:SF0">
    <property type="entry name" value="FLAGELLAR HOOK-ASSOCIATED PROTEIN 2"/>
    <property type="match status" value="1"/>
</dbReference>
<sequence length="457" mass="48866">MTINFNGLATGIDTASLIDGLMEVERKPVETLKLDRDYQNARLDAYKTLGNALTELLGKVRDLAKADDLQGRKSQVTGEPLVSVSTTTSSAMEGSYQIKSFSFAQVEKDISQGYADKTAASFGTGTITVTVGGVSHDITIDSTNNSLEGIVGAINDANLGIMAAIINDGTTSPYRLVVSGKTAGDPADVGFDIDFSGLTGGSYANPVLTETQQASQAHVQVDGVDIYSNSNVFTDAIPGVTFSVDQADGGATTATLTVTIDRDATKNKIKSFVDSYNKIMTFVSSQSAKDGQNAGVLAGDAGMNSIKRRLQNLLTTVVDTGGSFQSLADLGLETQRDGTLVVDDTQLSDAIDRDLDSIVSLLAGNDTTEGIATKFETTLESLTDDSTGFLTSREESINRTIERINANIERIQDRLDKREQRLLDQFNAMETLVSALNAQGDYLTQQMTMLQNMWSKK</sequence>
<keyword evidence="9" id="KW-1185">Reference proteome</keyword>
<keyword evidence="8" id="KW-0966">Cell projection</keyword>
<proteinExistence type="inferred from homology"/>
<accession>A0A5D3WNM6</accession>
<evidence type="ECO:0000259" key="6">
    <source>
        <dbReference type="Pfam" id="PF02465"/>
    </source>
</evidence>
<evidence type="ECO:0000256" key="3">
    <source>
        <dbReference type="ARBA" id="ARBA00023054"/>
    </source>
</evidence>
<dbReference type="AlphaFoldDB" id="A0A5D3WNM6"/>
<evidence type="ECO:0000256" key="2">
    <source>
        <dbReference type="ARBA" id="ARBA00011255"/>
    </source>
</evidence>
<protein>
    <recommendedName>
        <fullName evidence="5">Flagellar hook-associated protein 2</fullName>
        <shortName evidence="5">HAP2</shortName>
    </recommendedName>
    <alternativeName>
        <fullName evidence="5">Flagellar cap protein</fullName>
    </alternativeName>
</protein>
<feature type="domain" description="Flagellar hook-associated protein 2 N-terminal" evidence="6">
    <location>
        <begin position="10"/>
        <end position="105"/>
    </location>
</feature>
<comment type="function">
    <text evidence="5">Required for morphogenesis and for the elongation of the flagellar filament by facilitating polymerization of the flagellin monomers at the tip of growing filament. Forms a capping structure, which prevents flagellin subunits (transported through the central channel of the flagellum) from leaking out without polymerization at the distal end.</text>
</comment>
<dbReference type="Pfam" id="PF02465">
    <property type="entry name" value="FliD_N"/>
    <property type="match status" value="1"/>
</dbReference>
<keyword evidence="8" id="KW-0282">Flagellum</keyword>
<gene>
    <name evidence="8" type="ORF">EDC39_101333</name>
</gene>
<keyword evidence="5" id="KW-0964">Secreted</keyword>
<dbReference type="GO" id="GO:0009424">
    <property type="term" value="C:bacterial-type flagellum hook"/>
    <property type="evidence" value="ECO:0007669"/>
    <property type="project" value="UniProtKB-UniRule"/>
</dbReference>
<dbReference type="Pfam" id="PF07195">
    <property type="entry name" value="FliD_C"/>
    <property type="match status" value="1"/>
</dbReference>
<dbReference type="GO" id="GO:0007155">
    <property type="term" value="P:cell adhesion"/>
    <property type="evidence" value="ECO:0007669"/>
    <property type="project" value="InterPro"/>
</dbReference>
<evidence type="ECO:0000313" key="9">
    <source>
        <dbReference type="Proteomes" id="UP000324159"/>
    </source>
</evidence>
<dbReference type="EMBL" id="VNIB01000001">
    <property type="protein sequence ID" value="TYP00172.1"/>
    <property type="molecule type" value="Genomic_DNA"/>
</dbReference>
<comment type="caution">
    <text evidence="8">The sequence shown here is derived from an EMBL/GenBank/DDBJ whole genome shotgun (WGS) entry which is preliminary data.</text>
</comment>
<dbReference type="PANTHER" id="PTHR30288">
    <property type="entry name" value="FLAGELLAR CAP/ASSEMBLY PROTEIN FLID"/>
    <property type="match status" value="1"/>
</dbReference>
<dbReference type="InterPro" id="IPR010809">
    <property type="entry name" value="FliD_C"/>
</dbReference>
<dbReference type="GO" id="GO:0005576">
    <property type="term" value="C:extracellular region"/>
    <property type="evidence" value="ECO:0007669"/>
    <property type="project" value="UniProtKB-SubCell"/>
</dbReference>
<feature type="coiled-coil region" evidence="5">
    <location>
        <begin position="394"/>
        <end position="421"/>
    </location>
</feature>
<dbReference type="OrthoDB" id="9810816at2"/>
<comment type="similarity">
    <text evidence="1 5">Belongs to the FliD family.</text>
</comment>
<dbReference type="GO" id="GO:0009421">
    <property type="term" value="C:bacterial-type flagellum filament cap"/>
    <property type="evidence" value="ECO:0007669"/>
    <property type="project" value="InterPro"/>
</dbReference>
<keyword evidence="4 5" id="KW-0975">Bacterial flagellum</keyword>
<keyword evidence="8" id="KW-0969">Cilium</keyword>
<keyword evidence="3 5" id="KW-0175">Coiled coil</keyword>
<dbReference type="InterPro" id="IPR040026">
    <property type="entry name" value="FliD"/>
</dbReference>
<evidence type="ECO:0000256" key="1">
    <source>
        <dbReference type="ARBA" id="ARBA00009764"/>
    </source>
</evidence>
<dbReference type="GO" id="GO:0071973">
    <property type="term" value="P:bacterial-type flagellum-dependent cell motility"/>
    <property type="evidence" value="ECO:0007669"/>
    <property type="project" value="TreeGrafter"/>
</dbReference>
<feature type="domain" description="Flagellar hook-associated protein 2 C-terminal" evidence="7">
    <location>
        <begin position="214"/>
        <end position="438"/>
    </location>
</feature>
<dbReference type="RefSeq" id="WP_148894356.1">
    <property type="nucleotide sequence ID" value="NZ_VNIB01000001.1"/>
</dbReference>